<dbReference type="GO" id="GO:0003676">
    <property type="term" value="F:nucleic acid binding"/>
    <property type="evidence" value="ECO:0007669"/>
    <property type="project" value="InterPro"/>
</dbReference>
<dbReference type="InterPro" id="IPR036875">
    <property type="entry name" value="Znf_CCHC_sf"/>
</dbReference>
<organism evidence="1">
    <name type="scientific">Sesamum latifolium</name>
    <dbReference type="NCBI Taxonomy" id="2727402"/>
    <lineage>
        <taxon>Eukaryota</taxon>
        <taxon>Viridiplantae</taxon>
        <taxon>Streptophyta</taxon>
        <taxon>Embryophyta</taxon>
        <taxon>Tracheophyta</taxon>
        <taxon>Spermatophyta</taxon>
        <taxon>Magnoliopsida</taxon>
        <taxon>eudicotyledons</taxon>
        <taxon>Gunneridae</taxon>
        <taxon>Pentapetalae</taxon>
        <taxon>asterids</taxon>
        <taxon>lamiids</taxon>
        <taxon>Lamiales</taxon>
        <taxon>Pedaliaceae</taxon>
        <taxon>Sesamum</taxon>
    </lineage>
</organism>
<dbReference type="EMBL" id="JACGWN010000013">
    <property type="protein sequence ID" value="KAL0411929.1"/>
    <property type="molecule type" value="Genomic_DNA"/>
</dbReference>
<protein>
    <recommendedName>
        <fullName evidence="2">CCHC-type domain-containing protein</fullName>
    </recommendedName>
</protein>
<dbReference type="PANTHER" id="PTHR34222:SF99">
    <property type="entry name" value="PROTEIN, PUTATIVE-RELATED"/>
    <property type="match status" value="1"/>
</dbReference>
<dbReference type="AlphaFoldDB" id="A0AAW2U4R6"/>
<dbReference type="GO" id="GO:0008270">
    <property type="term" value="F:zinc ion binding"/>
    <property type="evidence" value="ECO:0007669"/>
    <property type="project" value="InterPro"/>
</dbReference>
<proteinExistence type="predicted"/>
<comment type="caution">
    <text evidence="1">The sequence shown here is derived from an EMBL/GenBank/DDBJ whole genome shotgun (WGS) entry which is preliminary data.</text>
</comment>
<reference evidence="1" key="2">
    <citation type="journal article" date="2024" name="Plant">
        <title>Genomic evolution and insights into agronomic trait innovations of Sesamum species.</title>
        <authorList>
            <person name="Miao H."/>
            <person name="Wang L."/>
            <person name="Qu L."/>
            <person name="Liu H."/>
            <person name="Sun Y."/>
            <person name="Le M."/>
            <person name="Wang Q."/>
            <person name="Wei S."/>
            <person name="Zheng Y."/>
            <person name="Lin W."/>
            <person name="Duan Y."/>
            <person name="Cao H."/>
            <person name="Xiong S."/>
            <person name="Wang X."/>
            <person name="Wei L."/>
            <person name="Li C."/>
            <person name="Ma Q."/>
            <person name="Ju M."/>
            <person name="Zhao R."/>
            <person name="Li G."/>
            <person name="Mu C."/>
            <person name="Tian Q."/>
            <person name="Mei H."/>
            <person name="Zhang T."/>
            <person name="Gao T."/>
            <person name="Zhang H."/>
        </authorList>
    </citation>
    <scope>NUCLEOTIDE SEQUENCE</scope>
    <source>
        <strain evidence="1">KEN1</strain>
    </source>
</reference>
<accession>A0AAW2U4R6</accession>
<sequence>MDMLPYVDKVYSMVIRVERQRKVHNEAAETGMNIAMYARNENQNRNIGHENFMKKRNVDNKNPLCESCGRVGHTKDTCFKIHGIPDWYKELSEKRKR</sequence>
<gene>
    <name evidence="1" type="ORF">Slati_3782600</name>
</gene>
<evidence type="ECO:0000313" key="1">
    <source>
        <dbReference type="EMBL" id="KAL0411929.1"/>
    </source>
</evidence>
<reference evidence="1" key="1">
    <citation type="submission" date="2020-06" db="EMBL/GenBank/DDBJ databases">
        <authorList>
            <person name="Li T."/>
            <person name="Hu X."/>
            <person name="Zhang T."/>
            <person name="Song X."/>
            <person name="Zhang H."/>
            <person name="Dai N."/>
            <person name="Sheng W."/>
            <person name="Hou X."/>
            <person name="Wei L."/>
        </authorList>
    </citation>
    <scope>NUCLEOTIDE SEQUENCE</scope>
    <source>
        <strain evidence="1">KEN1</strain>
        <tissue evidence="1">Leaf</tissue>
    </source>
</reference>
<name>A0AAW2U4R6_9LAMI</name>
<evidence type="ECO:0008006" key="2">
    <source>
        <dbReference type="Google" id="ProtNLM"/>
    </source>
</evidence>
<dbReference type="SUPFAM" id="SSF57756">
    <property type="entry name" value="Retrovirus zinc finger-like domains"/>
    <property type="match status" value="1"/>
</dbReference>
<dbReference type="PANTHER" id="PTHR34222">
    <property type="entry name" value="GAG_PRE-INTEGRS DOMAIN-CONTAINING PROTEIN"/>
    <property type="match status" value="1"/>
</dbReference>